<dbReference type="PANTHER" id="PTHR43347">
    <property type="entry name" value="ACYL-COA SYNTHETASE"/>
    <property type="match status" value="1"/>
</dbReference>
<dbReference type="InterPro" id="IPR032387">
    <property type="entry name" value="ACAS_N"/>
</dbReference>
<name>A0A819KW36_9BILA</name>
<feature type="non-terminal residue" evidence="8">
    <location>
        <position position="1"/>
    </location>
</feature>
<feature type="domain" description="AMP-dependent synthetase/ligase" evidence="6">
    <location>
        <begin position="68"/>
        <end position="297"/>
    </location>
</feature>
<protein>
    <recommendedName>
        <fullName evidence="3">Acyl-CoA synthetase short-chain family member 3, mitochondrial</fullName>
        <ecNumber evidence="2">6.2.1.1</ecNumber>
    </recommendedName>
    <alternativeName>
        <fullName evidence="4">Acetate--CoA ligase 3</fullName>
    </alternativeName>
</protein>
<dbReference type="GO" id="GO:0005759">
    <property type="term" value="C:mitochondrial matrix"/>
    <property type="evidence" value="ECO:0007669"/>
    <property type="project" value="TreeGrafter"/>
</dbReference>
<dbReference type="GO" id="GO:0050218">
    <property type="term" value="F:propionate-CoA ligase activity"/>
    <property type="evidence" value="ECO:0007669"/>
    <property type="project" value="TreeGrafter"/>
</dbReference>
<gene>
    <name evidence="8" type="ORF">UXM345_LOCUS13571</name>
</gene>
<dbReference type="GO" id="GO:0003987">
    <property type="term" value="F:acetate-CoA ligase activity"/>
    <property type="evidence" value="ECO:0007669"/>
    <property type="project" value="UniProtKB-EC"/>
</dbReference>
<evidence type="ECO:0000259" key="6">
    <source>
        <dbReference type="Pfam" id="PF00501"/>
    </source>
</evidence>
<dbReference type="Pfam" id="PF16177">
    <property type="entry name" value="ACAS_N"/>
    <property type="match status" value="1"/>
</dbReference>
<dbReference type="EMBL" id="CAJOBF010001479">
    <property type="protein sequence ID" value="CAF3955158.1"/>
    <property type="molecule type" value="Genomic_DNA"/>
</dbReference>
<evidence type="ECO:0000256" key="1">
    <source>
        <dbReference type="ARBA" id="ARBA00006432"/>
    </source>
</evidence>
<comment type="similarity">
    <text evidence="1">Belongs to the ATP-dependent AMP-binding enzyme family.</text>
</comment>
<dbReference type="Pfam" id="PF00501">
    <property type="entry name" value="AMP-binding"/>
    <property type="match status" value="1"/>
</dbReference>
<evidence type="ECO:0000259" key="7">
    <source>
        <dbReference type="Pfam" id="PF16177"/>
    </source>
</evidence>
<evidence type="ECO:0000313" key="9">
    <source>
        <dbReference type="Proteomes" id="UP000663842"/>
    </source>
</evidence>
<evidence type="ECO:0000256" key="2">
    <source>
        <dbReference type="ARBA" id="ARBA00013275"/>
    </source>
</evidence>
<dbReference type="Proteomes" id="UP000663842">
    <property type="component" value="Unassembled WGS sequence"/>
</dbReference>
<dbReference type="Gene3D" id="3.40.50.12780">
    <property type="entry name" value="N-terminal domain of ligase-like"/>
    <property type="match status" value="1"/>
</dbReference>
<evidence type="ECO:0000256" key="5">
    <source>
        <dbReference type="ARBA" id="ARBA00047935"/>
    </source>
</evidence>
<dbReference type="EC" id="6.2.1.1" evidence="2"/>
<evidence type="ECO:0000256" key="4">
    <source>
        <dbReference type="ARBA" id="ARBA00042755"/>
    </source>
</evidence>
<comment type="catalytic activity">
    <reaction evidence="5">
        <text>butanoate + ATP + CoA = butanoyl-CoA + AMP + diphosphate</text>
        <dbReference type="Rhea" id="RHEA:46172"/>
        <dbReference type="ChEBI" id="CHEBI:17968"/>
        <dbReference type="ChEBI" id="CHEBI:30616"/>
        <dbReference type="ChEBI" id="CHEBI:33019"/>
        <dbReference type="ChEBI" id="CHEBI:57287"/>
        <dbReference type="ChEBI" id="CHEBI:57371"/>
        <dbReference type="ChEBI" id="CHEBI:456215"/>
    </reaction>
    <physiologicalReaction direction="left-to-right" evidence="5">
        <dbReference type="Rhea" id="RHEA:46173"/>
    </physiologicalReaction>
</comment>
<accession>A0A819KW36</accession>
<organism evidence="8 9">
    <name type="scientific">Rotaria magnacalcarata</name>
    <dbReference type="NCBI Taxonomy" id="392030"/>
    <lineage>
        <taxon>Eukaryota</taxon>
        <taxon>Metazoa</taxon>
        <taxon>Spiralia</taxon>
        <taxon>Gnathifera</taxon>
        <taxon>Rotifera</taxon>
        <taxon>Eurotatoria</taxon>
        <taxon>Bdelloidea</taxon>
        <taxon>Philodinida</taxon>
        <taxon>Philodinidae</taxon>
        <taxon>Rotaria</taxon>
    </lineage>
</organism>
<dbReference type="AlphaFoldDB" id="A0A819KW36"/>
<reference evidence="8" key="1">
    <citation type="submission" date="2021-02" db="EMBL/GenBank/DDBJ databases">
        <authorList>
            <person name="Nowell W R."/>
        </authorList>
    </citation>
    <scope>NUCLEOTIDE SEQUENCE</scope>
</reference>
<dbReference type="InterPro" id="IPR042099">
    <property type="entry name" value="ANL_N_sf"/>
</dbReference>
<dbReference type="InterPro" id="IPR000873">
    <property type="entry name" value="AMP-dep_synth/lig_dom"/>
</dbReference>
<dbReference type="PROSITE" id="PS00455">
    <property type="entry name" value="AMP_BINDING"/>
    <property type="match status" value="1"/>
</dbReference>
<comment type="caution">
    <text evidence="8">The sequence shown here is derived from an EMBL/GenBank/DDBJ whole genome shotgun (WGS) entry which is preliminary data.</text>
</comment>
<dbReference type="PANTHER" id="PTHR43347:SF3">
    <property type="entry name" value="ACYL-COA SYNTHETASE SHORT-CHAIN FAMILY MEMBER 3, MITOCHONDRIAL"/>
    <property type="match status" value="1"/>
</dbReference>
<sequence>MFRVVARRNSTYASAYRSSIQHPEQFWSEQAQKIFWFRRWHKVYDENNLLRPHWFRGGQLNMTYNCLDRHIAKHGNQAAIIHDSAMTGKVTHITYKELLKQVKTLANVLSKKYNVKKGDVILIYMPMVPEAAIAMLACARIGAIHNLVFGGFSANELAVRIKHSEPKVLISTNVGFEPQRTINYKTIVNEAIKKSGISNDSLKCVIFNRPEGKPADLVSERDRDWNDVMSSVRDSHDCEPVEADHPLYLLYTSGTTGTPKAIVRPTGGYAVSLQWTMKYLYNIHPGEVWWSAADLGW</sequence>
<evidence type="ECO:0000256" key="3">
    <source>
        <dbReference type="ARBA" id="ARBA00040004"/>
    </source>
</evidence>
<feature type="domain" description="Acetyl-coenzyme A synthetase N-terminal" evidence="7">
    <location>
        <begin position="12"/>
        <end position="66"/>
    </location>
</feature>
<dbReference type="SUPFAM" id="SSF56801">
    <property type="entry name" value="Acetyl-CoA synthetase-like"/>
    <property type="match status" value="1"/>
</dbReference>
<proteinExistence type="inferred from homology"/>
<evidence type="ECO:0000313" key="8">
    <source>
        <dbReference type="EMBL" id="CAF3955158.1"/>
    </source>
</evidence>
<dbReference type="InterPro" id="IPR020845">
    <property type="entry name" value="AMP-binding_CS"/>
</dbReference>